<dbReference type="InterPro" id="IPR005804">
    <property type="entry name" value="FA_desaturase_dom"/>
</dbReference>
<gene>
    <name evidence="4" type="ORF">GCM10012284_45370</name>
</gene>
<feature type="domain" description="Fatty acid desaturase" evidence="3">
    <location>
        <begin position="134"/>
        <end position="389"/>
    </location>
</feature>
<feature type="region of interest" description="Disordered" evidence="1">
    <location>
        <begin position="1"/>
        <end position="59"/>
    </location>
</feature>
<dbReference type="GO" id="GO:0016717">
    <property type="term" value="F:oxidoreductase activity, acting on paired donors, with oxidation of a pair of donors resulting in the reduction of molecular oxygen to two molecules of water"/>
    <property type="evidence" value="ECO:0007669"/>
    <property type="project" value="TreeGrafter"/>
</dbReference>
<dbReference type="GO" id="GO:0016020">
    <property type="term" value="C:membrane"/>
    <property type="evidence" value="ECO:0007669"/>
    <property type="project" value="TreeGrafter"/>
</dbReference>
<dbReference type="Pfam" id="PF00487">
    <property type="entry name" value="FA_desaturase"/>
    <property type="match status" value="1"/>
</dbReference>
<protein>
    <submittedName>
        <fullName evidence="4">Delta fatty acid desaturase</fullName>
    </submittedName>
</protein>
<keyword evidence="2" id="KW-0472">Membrane</keyword>
<feature type="compositionally biased region" description="Low complexity" evidence="1">
    <location>
        <begin position="45"/>
        <end position="59"/>
    </location>
</feature>
<comment type="caution">
    <text evidence="4">The sequence shown here is derived from an EMBL/GenBank/DDBJ whole genome shotgun (WGS) entry which is preliminary data.</text>
</comment>
<dbReference type="AlphaFoldDB" id="A0A8J3C3W0"/>
<evidence type="ECO:0000259" key="3">
    <source>
        <dbReference type="Pfam" id="PF00487"/>
    </source>
</evidence>
<name>A0A8J3C3W0_9ACTN</name>
<keyword evidence="2" id="KW-0812">Transmembrane</keyword>
<organism evidence="4 5">
    <name type="scientific">Mangrovihabitans endophyticus</name>
    <dbReference type="NCBI Taxonomy" id="1751298"/>
    <lineage>
        <taxon>Bacteria</taxon>
        <taxon>Bacillati</taxon>
        <taxon>Actinomycetota</taxon>
        <taxon>Actinomycetes</taxon>
        <taxon>Micromonosporales</taxon>
        <taxon>Micromonosporaceae</taxon>
        <taxon>Mangrovihabitans</taxon>
    </lineage>
</organism>
<keyword evidence="5" id="KW-1185">Reference proteome</keyword>
<accession>A0A8J3C3W0</accession>
<dbReference type="PANTHER" id="PTHR19353">
    <property type="entry name" value="FATTY ACID DESATURASE 2"/>
    <property type="match status" value="1"/>
</dbReference>
<evidence type="ECO:0000313" key="4">
    <source>
        <dbReference type="EMBL" id="GGL06045.1"/>
    </source>
</evidence>
<evidence type="ECO:0000256" key="2">
    <source>
        <dbReference type="SAM" id="Phobius"/>
    </source>
</evidence>
<feature type="transmembrane region" description="Helical" evidence="2">
    <location>
        <begin position="271"/>
        <end position="288"/>
    </location>
</feature>
<dbReference type="GO" id="GO:0008610">
    <property type="term" value="P:lipid biosynthetic process"/>
    <property type="evidence" value="ECO:0007669"/>
    <property type="project" value="UniProtKB-ARBA"/>
</dbReference>
<evidence type="ECO:0000256" key="1">
    <source>
        <dbReference type="SAM" id="MobiDB-lite"/>
    </source>
</evidence>
<proteinExistence type="predicted"/>
<evidence type="ECO:0000313" key="5">
    <source>
        <dbReference type="Proteomes" id="UP000656042"/>
    </source>
</evidence>
<dbReference type="Proteomes" id="UP000656042">
    <property type="component" value="Unassembled WGS sequence"/>
</dbReference>
<sequence>MFRVPKTPARPGDQREHPRLRLAQAERGGSRPSQRLSACPGKFNGTRGARGASTTAGGRLTPLTDDRHAATLKAMTITLQPPAPAAGSDFAELNRRVKARGLMRRTPFHYAVRVSAILVTTAAAWAAVATLGASWWTLPVAALMAVTSAQSALIAHDVAHRQVFRSARRSERAGLIAGNLAIGMSYGWWLDKHTRHHNNPNHDDLDPDVAPEVLVWTPEAAANQHGLRRLIARHQAPLFFPMLTLLAVSLRRSSIRALRDGTVRRPALEGAVMAVHAVAYLGALLTLLPLPLALAFIVVHQGLFGIYLGLTFAPNHKGMPHPTGAEDFLRKQVLTSRNVRGGWLTDAALGGLNYQIEHHLFPAMPAPHLRTAQPIVRDYCAEIGVRYEMTSLTDSYRQALRHLHDVGAPLRDGR</sequence>
<reference evidence="4" key="1">
    <citation type="journal article" date="2014" name="Int. J. Syst. Evol. Microbiol.">
        <title>Complete genome sequence of Corynebacterium casei LMG S-19264T (=DSM 44701T), isolated from a smear-ripened cheese.</title>
        <authorList>
            <consortium name="US DOE Joint Genome Institute (JGI-PGF)"/>
            <person name="Walter F."/>
            <person name="Albersmeier A."/>
            <person name="Kalinowski J."/>
            <person name="Ruckert C."/>
        </authorList>
    </citation>
    <scope>NUCLEOTIDE SEQUENCE</scope>
    <source>
        <strain evidence="4">CGMCC 4.7299</strain>
    </source>
</reference>
<reference evidence="4" key="2">
    <citation type="submission" date="2020-09" db="EMBL/GenBank/DDBJ databases">
        <authorList>
            <person name="Sun Q."/>
            <person name="Zhou Y."/>
        </authorList>
    </citation>
    <scope>NUCLEOTIDE SEQUENCE</scope>
    <source>
        <strain evidence="4">CGMCC 4.7299</strain>
    </source>
</reference>
<keyword evidence="2" id="KW-1133">Transmembrane helix</keyword>
<dbReference type="InterPro" id="IPR012171">
    <property type="entry name" value="Fatty_acid_desaturase"/>
</dbReference>
<dbReference type="CDD" id="cd03506">
    <property type="entry name" value="Delta6-FADS-like"/>
    <property type="match status" value="1"/>
</dbReference>
<dbReference type="PANTHER" id="PTHR19353:SF19">
    <property type="entry name" value="DELTA(5) FATTY ACID DESATURASE C-RELATED"/>
    <property type="match status" value="1"/>
</dbReference>
<feature type="transmembrane region" description="Helical" evidence="2">
    <location>
        <begin position="134"/>
        <end position="153"/>
    </location>
</feature>
<dbReference type="EMBL" id="BMMX01000025">
    <property type="protein sequence ID" value="GGL06045.1"/>
    <property type="molecule type" value="Genomic_DNA"/>
</dbReference>
<feature type="transmembrane region" description="Helical" evidence="2">
    <location>
        <begin position="110"/>
        <end position="128"/>
    </location>
</feature>